<accession>A0A7W3N4W5</accession>
<keyword evidence="3" id="KW-1185">Reference proteome</keyword>
<comment type="caution">
    <text evidence="2">The sequence shown here is derived from an EMBL/GenBank/DDBJ whole genome shotgun (WGS) entry which is preliminary data.</text>
</comment>
<dbReference type="RefSeq" id="WP_182708061.1">
    <property type="nucleotide sequence ID" value="NZ_JACJII010000001.1"/>
</dbReference>
<feature type="region of interest" description="Disordered" evidence="1">
    <location>
        <begin position="76"/>
        <end position="111"/>
    </location>
</feature>
<organism evidence="2 3">
    <name type="scientific">Thermomonospora cellulosilytica</name>
    <dbReference type="NCBI Taxonomy" id="1411118"/>
    <lineage>
        <taxon>Bacteria</taxon>
        <taxon>Bacillati</taxon>
        <taxon>Actinomycetota</taxon>
        <taxon>Actinomycetes</taxon>
        <taxon>Streptosporangiales</taxon>
        <taxon>Thermomonosporaceae</taxon>
        <taxon>Thermomonospora</taxon>
    </lineage>
</organism>
<proteinExistence type="predicted"/>
<evidence type="ECO:0000256" key="1">
    <source>
        <dbReference type="SAM" id="MobiDB-lite"/>
    </source>
</evidence>
<name>A0A7W3N4W5_9ACTN</name>
<feature type="region of interest" description="Disordered" evidence="1">
    <location>
        <begin position="1"/>
        <end position="21"/>
    </location>
</feature>
<feature type="compositionally biased region" description="Basic residues" evidence="1">
    <location>
        <begin position="81"/>
        <end position="96"/>
    </location>
</feature>
<sequence length="111" mass="11556">MSHYTRKNRRSGASRRSPAARLAQSAAGALAGGLAGRALRPVARRAARRIGLPAQSVIRVVEITAPVAAFLAVGGLAGRGGRGRTRRSAGARRAPRGRLTPRQSPVTASRN</sequence>
<reference evidence="2 3" key="1">
    <citation type="submission" date="2020-08" db="EMBL/GenBank/DDBJ databases">
        <title>Sequencing the genomes of 1000 actinobacteria strains.</title>
        <authorList>
            <person name="Klenk H.-P."/>
        </authorList>
    </citation>
    <scope>NUCLEOTIDE SEQUENCE [LARGE SCALE GENOMIC DNA]</scope>
    <source>
        <strain evidence="2 3">DSM 45823</strain>
    </source>
</reference>
<feature type="compositionally biased region" description="Basic residues" evidence="1">
    <location>
        <begin position="1"/>
        <end position="13"/>
    </location>
</feature>
<evidence type="ECO:0000313" key="3">
    <source>
        <dbReference type="Proteomes" id="UP000539313"/>
    </source>
</evidence>
<gene>
    <name evidence="2" type="ORF">HNR21_006400</name>
</gene>
<dbReference type="Proteomes" id="UP000539313">
    <property type="component" value="Unassembled WGS sequence"/>
</dbReference>
<protein>
    <submittedName>
        <fullName evidence="2">Uncharacterized protein</fullName>
    </submittedName>
</protein>
<dbReference type="AlphaFoldDB" id="A0A7W3N4W5"/>
<dbReference type="EMBL" id="JACJII010000001">
    <property type="protein sequence ID" value="MBA9007518.1"/>
    <property type="molecule type" value="Genomic_DNA"/>
</dbReference>
<evidence type="ECO:0000313" key="2">
    <source>
        <dbReference type="EMBL" id="MBA9007518.1"/>
    </source>
</evidence>